<sequence>MSAERTGEADPAPNAIDAPGTSEAEWRAWPGLGALPALAYGGWRSAVVIAAHPDDEVLGLGGLLSLLAASGVRLRLVAVTDGEASHPGIADVAALVARRVGETGAALEALGAGDVEIVRLGMPDTGLADREGELAPALKKASAGFEVCLAPWEADVHSDHEAAGRAAASAGLRPYFYPIWAWHWARPGDMRLPWDRALRIPLPPAVLARKRAAIDCFASQLEPRDAGLEAVLPPGVVAHFTRDHEVLFR</sequence>
<evidence type="ECO:0000256" key="2">
    <source>
        <dbReference type="SAM" id="MobiDB-lite"/>
    </source>
</evidence>
<keyword evidence="1" id="KW-0862">Zinc</keyword>
<dbReference type="Pfam" id="PF02585">
    <property type="entry name" value="PIG-L"/>
    <property type="match status" value="1"/>
</dbReference>
<dbReference type="PANTHER" id="PTHR12993:SF29">
    <property type="entry name" value="BLR3841 PROTEIN"/>
    <property type="match status" value="1"/>
</dbReference>
<dbReference type="InterPro" id="IPR003737">
    <property type="entry name" value="GlcNAc_PI_deacetylase-related"/>
</dbReference>
<dbReference type="EMBL" id="BAABAQ010000013">
    <property type="protein sequence ID" value="GAA4204190.1"/>
    <property type="molecule type" value="Genomic_DNA"/>
</dbReference>
<dbReference type="PANTHER" id="PTHR12993">
    <property type="entry name" value="N-ACETYLGLUCOSAMINYL-PHOSPHATIDYLINOSITOL DE-N-ACETYLASE-RELATED"/>
    <property type="match status" value="1"/>
</dbReference>
<accession>A0ABP8BDF5</accession>
<evidence type="ECO:0000313" key="3">
    <source>
        <dbReference type="EMBL" id="GAA4204190.1"/>
    </source>
</evidence>
<gene>
    <name evidence="3" type="ORF">GCM10022252_62930</name>
</gene>
<evidence type="ECO:0000313" key="4">
    <source>
        <dbReference type="Proteomes" id="UP001501251"/>
    </source>
</evidence>
<reference evidence="4" key="1">
    <citation type="journal article" date="2019" name="Int. J. Syst. Evol. Microbiol.">
        <title>The Global Catalogue of Microorganisms (GCM) 10K type strain sequencing project: providing services to taxonomists for standard genome sequencing and annotation.</title>
        <authorList>
            <consortium name="The Broad Institute Genomics Platform"/>
            <consortium name="The Broad Institute Genome Sequencing Center for Infectious Disease"/>
            <person name="Wu L."/>
            <person name="Ma J."/>
        </authorList>
    </citation>
    <scope>NUCLEOTIDE SEQUENCE [LARGE SCALE GENOMIC DNA]</scope>
    <source>
        <strain evidence="4">JCM 17388</strain>
    </source>
</reference>
<organism evidence="3 4">
    <name type="scientific">Streptosporangium oxazolinicum</name>
    <dbReference type="NCBI Taxonomy" id="909287"/>
    <lineage>
        <taxon>Bacteria</taxon>
        <taxon>Bacillati</taxon>
        <taxon>Actinomycetota</taxon>
        <taxon>Actinomycetes</taxon>
        <taxon>Streptosporangiales</taxon>
        <taxon>Streptosporangiaceae</taxon>
        <taxon>Streptosporangium</taxon>
    </lineage>
</organism>
<protein>
    <submittedName>
        <fullName evidence="3">PIG-L family deacetylase</fullName>
    </submittedName>
</protein>
<dbReference type="SUPFAM" id="SSF102588">
    <property type="entry name" value="LmbE-like"/>
    <property type="match status" value="1"/>
</dbReference>
<keyword evidence="4" id="KW-1185">Reference proteome</keyword>
<feature type="region of interest" description="Disordered" evidence="2">
    <location>
        <begin position="1"/>
        <end position="22"/>
    </location>
</feature>
<dbReference type="RefSeq" id="WP_344921775.1">
    <property type="nucleotide sequence ID" value="NZ_BAABAQ010000013.1"/>
</dbReference>
<comment type="caution">
    <text evidence="3">The sequence shown here is derived from an EMBL/GenBank/DDBJ whole genome shotgun (WGS) entry which is preliminary data.</text>
</comment>
<name>A0ABP8BDF5_9ACTN</name>
<dbReference type="InterPro" id="IPR024078">
    <property type="entry name" value="LmbE-like_dom_sf"/>
</dbReference>
<evidence type="ECO:0000256" key="1">
    <source>
        <dbReference type="ARBA" id="ARBA00022833"/>
    </source>
</evidence>
<dbReference type="Proteomes" id="UP001501251">
    <property type="component" value="Unassembled WGS sequence"/>
</dbReference>
<dbReference type="Gene3D" id="3.40.50.10320">
    <property type="entry name" value="LmbE-like"/>
    <property type="match status" value="1"/>
</dbReference>
<proteinExistence type="predicted"/>